<evidence type="ECO:0000256" key="7">
    <source>
        <dbReference type="SAM" id="MobiDB-lite"/>
    </source>
</evidence>
<feature type="transmembrane region" description="Helical" evidence="8">
    <location>
        <begin position="97"/>
        <end position="121"/>
    </location>
</feature>
<dbReference type="GO" id="GO:0015109">
    <property type="term" value="F:chromate transmembrane transporter activity"/>
    <property type="evidence" value="ECO:0007669"/>
    <property type="project" value="InterPro"/>
</dbReference>
<reference evidence="9 10" key="1">
    <citation type="submission" date="2017-02" db="EMBL/GenBank/DDBJ databases">
        <authorList>
            <person name="Peterson S.W."/>
        </authorList>
    </citation>
    <scope>NUCLEOTIDE SEQUENCE [LARGE SCALE GENOMIC DNA]</scope>
    <source>
        <strain evidence="9 10">CIP104813</strain>
    </source>
</reference>
<evidence type="ECO:0000313" key="9">
    <source>
        <dbReference type="EMBL" id="SLM95237.1"/>
    </source>
</evidence>
<feature type="transmembrane region" description="Helical" evidence="8">
    <location>
        <begin position="357"/>
        <end position="375"/>
    </location>
</feature>
<dbReference type="InterPro" id="IPR003370">
    <property type="entry name" value="Chromate_transpt"/>
</dbReference>
<keyword evidence="3" id="KW-1003">Cell membrane</keyword>
<dbReference type="Proteomes" id="UP000195981">
    <property type="component" value="Unassembled WGS sequence"/>
</dbReference>
<feature type="transmembrane region" description="Helical" evidence="8">
    <location>
        <begin position="256"/>
        <end position="274"/>
    </location>
</feature>
<comment type="similarity">
    <text evidence="2">Belongs to the chromate ion transporter (CHR) (TC 2.A.51) family.</text>
</comment>
<protein>
    <submittedName>
        <fullName evidence="9">Chromate transport protein ChrA</fullName>
    </submittedName>
</protein>
<accession>A0A1X6X9M2</accession>
<proteinExistence type="inferred from homology"/>
<dbReference type="PANTHER" id="PTHR33567">
    <property type="entry name" value="CHROMATE ION TRANSPORTER (EUROFUNG)"/>
    <property type="match status" value="1"/>
</dbReference>
<gene>
    <name evidence="9" type="ORF">FM110_12470</name>
</gene>
<evidence type="ECO:0000256" key="5">
    <source>
        <dbReference type="ARBA" id="ARBA00022989"/>
    </source>
</evidence>
<name>A0A1X6X9M2_9MICO</name>
<keyword evidence="10" id="KW-1185">Reference proteome</keyword>
<keyword evidence="4 8" id="KW-0812">Transmembrane</keyword>
<evidence type="ECO:0000256" key="1">
    <source>
        <dbReference type="ARBA" id="ARBA00004651"/>
    </source>
</evidence>
<feature type="transmembrane region" description="Helical" evidence="8">
    <location>
        <begin position="381"/>
        <end position="398"/>
    </location>
</feature>
<sequence>MTGHDVGVDAPAPASPAAPRAPERGSALEVLAVFTRLGLTSFGGPVAHLGYFREAFVERRRWLSEAAYAEIVALCQFLPGPASSQVGMAIGLRRAGLLGMAAAWLAFTLPSAALLVAFALAISSLGDVSGDGWILGTKAAAVAVVAQAVLGMGRSLAPDKERATLAALAAIVVLLLPGAGVQVAVIAVTGLIGWLWLRGSAAGDGDTGVLDEAAPGGRVPRVLAVGALAAFALLLIGLPMAAAATGNPWLASFAGFYRAGALVFGGGHVVLPLLEAQSVAPGGVTHDQFLAGYGAAQAVPGPLFTLAGFLGAIDPRTGSLAGAAVALIGIFLPGALLVIGVLPFWASVRRLTWARRALAGINAGVVGILGAALYLPVFAQGIGSPAALAVAIAAFIALTRWKAPPWAVVIATGVIGQLAL</sequence>
<dbReference type="AlphaFoldDB" id="A0A1X6X9M2"/>
<evidence type="ECO:0000256" key="8">
    <source>
        <dbReference type="SAM" id="Phobius"/>
    </source>
</evidence>
<evidence type="ECO:0000256" key="4">
    <source>
        <dbReference type="ARBA" id="ARBA00022692"/>
    </source>
</evidence>
<dbReference type="GO" id="GO:0005886">
    <property type="term" value="C:plasma membrane"/>
    <property type="evidence" value="ECO:0007669"/>
    <property type="project" value="UniProtKB-SubCell"/>
</dbReference>
<keyword evidence="5 8" id="KW-1133">Transmembrane helix</keyword>
<feature type="transmembrane region" description="Helical" evidence="8">
    <location>
        <begin position="222"/>
        <end position="244"/>
    </location>
</feature>
<feature type="transmembrane region" description="Helical" evidence="8">
    <location>
        <begin position="133"/>
        <end position="153"/>
    </location>
</feature>
<feature type="region of interest" description="Disordered" evidence="7">
    <location>
        <begin position="1"/>
        <end position="21"/>
    </location>
</feature>
<evidence type="ECO:0000256" key="6">
    <source>
        <dbReference type="ARBA" id="ARBA00023136"/>
    </source>
</evidence>
<feature type="transmembrane region" description="Helical" evidence="8">
    <location>
        <begin position="165"/>
        <end position="197"/>
    </location>
</feature>
<dbReference type="EMBL" id="FWFG01000108">
    <property type="protein sequence ID" value="SLM95237.1"/>
    <property type="molecule type" value="Genomic_DNA"/>
</dbReference>
<organism evidence="9 10">
    <name type="scientific">Brachybacterium nesterenkovii</name>
    <dbReference type="NCBI Taxonomy" id="47847"/>
    <lineage>
        <taxon>Bacteria</taxon>
        <taxon>Bacillati</taxon>
        <taxon>Actinomycetota</taxon>
        <taxon>Actinomycetes</taxon>
        <taxon>Micrococcales</taxon>
        <taxon>Dermabacteraceae</taxon>
        <taxon>Brachybacterium</taxon>
    </lineage>
</organism>
<evidence type="ECO:0000256" key="2">
    <source>
        <dbReference type="ARBA" id="ARBA00005262"/>
    </source>
</evidence>
<dbReference type="PANTHER" id="PTHR33567:SF3">
    <property type="entry name" value="CHROMATE ION TRANSPORTER (EUROFUNG)"/>
    <property type="match status" value="1"/>
</dbReference>
<dbReference type="NCBIfam" id="TIGR00937">
    <property type="entry name" value="2A51"/>
    <property type="match status" value="1"/>
</dbReference>
<comment type="subcellular location">
    <subcellularLocation>
        <location evidence="1">Cell membrane</location>
        <topology evidence="1">Multi-pass membrane protein</topology>
    </subcellularLocation>
</comment>
<feature type="transmembrane region" description="Helical" evidence="8">
    <location>
        <begin position="320"/>
        <end position="345"/>
    </location>
</feature>
<evidence type="ECO:0000256" key="3">
    <source>
        <dbReference type="ARBA" id="ARBA00022475"/>
    </source>
</evidence>
<feature type="compositionally biased region" description="Low complexity" evidence="7">
    <location>
        <begin position="10"/>
        <end position="20"/>
    </location>
</feature>
<dbReference type="PIRSF" id="PIRSF004810">
    <property type="entry name" value="ChrA"/>
    <property type="match status" value="1"/>
</dbReference>
<dbReference type="Pfam" id="PF02417">
    <property type="entry name" value="Chromate_transp"/>
    <property type="match status" value="2"/>
</dbReference>
<keyword evidence="6 8" id="KW-0472">Membrane</keyword>
<evidence type="ECO:0000313" key="10">
    <source>
        <dbReference type="Proteomes" id="UP000195981"/>
    </source>
</evidence>
<dbReference type="InterPro" id="IPR014047">
    <property type="entry name" value="Chr_Tranpt_l_chain"/>
</dbReference>